<dbReference type="InterPro" id="IPR002194">
    <property type="entry name" value="Chaperonin_TCP-1_CS"/>
</dbReference>
<evidence type="ECO:0000256" key="3">
    <source>
        <dbReference type="ARBA" id="ARBA00016981"/>
    </source>
</evidence>
<dbReference type="GO" id="GO:0005524">
    <property type="term" value="F:ATP binding"/>
    <property type="evidence" value="ECO:0007669"/>
    <property type="project" value="UniProtKB-KW"/>
</dbReference>
<dbReference type="GO" id="GO:0140662">
    <property type="term" value="F:ATP-dependent protein folding chaperone"/>
    <property type="evidence" value="ECO:0007669"/>
    <property type="project" value="InterPro"/>
</dbReference>
<feature type="region of interest" description="Disordered" evidence="11">
    <location>
        <begin position="470"/>
        <end position="489"/>
    </location>
</feature>
<dbReference type="Gene3D" id="1.10.560.10">
    <property type="entry name" value="GroEL-like equatorial domain"/>
    <property type="match status" value="2"/>
</dbReference>
<gene>
    <name evidence="12" type="primary">CCT8</name>
</gene>
<dbReference type="Gene3D" id="3.50.7.10">
    <property type="entry name" value="GroEL"/>
    <property type="match status" value="1"/>
</dbReference>
<dbReference type="SUPFAM" id="SSF48592">
    <property type="entry name" value="GroEL equatorial domain-like"/>
    <property type="match status" value="1"/>
</dbReference>
<evidence type="ECO:0000256" key="5">
    <source>
        <dbReference type="ARBA" id="ARBA00022741"/>
    </source>
</evidence>
<feature type="compositionally biased region" description="Basic and acidic residues" evidence="11">
    <location>
        <begin position="479"/>
        <end position="489"/>
    </location>
</feature>
<comment type="similarity">
    <text evidence="2 10">Belongs to the TCP-1 chaperonin family.</text>
</comment>
<dbReference type="SUPFAM" id="SSF52029">
    <property type="entry name" value="GroEL apical domain-like"/>
    <property type="match status" value="1"/>
</dbReference>
<dbReference type="GO" id="GO:0005737">
    <property type="term" value="C:cytoplasm"/>
    <property type="evidence" value="ECO:0007669"/>
    <property type="project" value="UniProtKB-SubCell"/>
</dbReference>
<comment type="subcellular location">
    <subcellularLocation>
        <location evidence="1">Cytoplasm</location>
    </subcellularLocation>
</comment>
<organism evidence="12 13">
    <name type="scientific">Chinchilla lanigera</name>
    <name type="common">Long-tailed chinchilla</name>
    <name type="synonym">Chinchilla villidera</name>
    <dbReference type="NCBI Taxonomy" id="34839"/>
    <lineage>
        <taxon>Eukaryota</taxon>
        <taxon>Metazoa</taxon>
        <taxon>Chordata</taxon>
        <taxon>Craniata</taxon>
        <taxon>Vertebrata</taxon>
        <taxon>Euteleostomi</taxon>
        <taxon>Mammalia</taxon>
        <taxon>Eutheria</taxon>
        <taxon>Euarchontoglires</taxon>
        <taxon>Glires</taxon>
        <taxon>Rodentia</taxon>
        <taxon>Hystricomorpha</taxon>
        <taxon>Chinchillidae</taxon>
        <taxon>Chinchilla</taxon>
    </lineage>
</organism>
<evidence type="ECO:0000256" key="6">
    <source>
        <dbReference type="ARBA" id="ARBA00022840"/>
    </source>
</evidence>
<dbReference type="InterPro" id="IPR027413">
    <property type="entry name" value="GROEL-like_equatorial_sf"/>
</dbReference>
<evidence type="ECO:0000256" key="2">
    <source>
        <dbReference type="ARBA" id="ARBA00008020"/>
    </source>
</evidence>
<dbReference type="InterPro" id="IPR027409">
    <property type="entry name" value="GroEL-like_apical_dom_sf"/>
</dbReference>
<evidence type="ECO:0000256" key="4">
    <source>
        <dbReference type="ARBA" id="ARBA00022490"/>
    </source>
</evidence>
<dbReference type="CDD" id="cd03341">
    <property type="entry name" value="TCP1_theta"/>
    <property type="match status" value="1"/>
</dbReference>
<name>A0A8C2UW31_CHILA</name>
<dbReference type="Ensembl" id="ENSCLAT00000006340.1">
    <property type="protein sequence ID" value="ENSCLAP00000006237.1"/>
    <property type="gene ID" value="ENSCLAG00000004410.1"/>
</dbReference>
<keyword evidence="4" id="KW-0963">Cytoplasm</keyword>
<keyword evidence="7 10" id="KW-0143">Chaperone</keyword>
<evidence type="ECO:0000256" key="1">
    <source>
        <dbReference type="ARBA" id="ARBA00004496"/>
    </source>
</evidence>
<dbReference type="GO" id="GO:0016887">
    <property type="term" value="F:ATP hydrolysis activity"/>
    <property type="evidence" value="ECO:0007669"/>
    <property type="project" value="InterPro"/>
</dbReference>
<reference evidence="12" key="2">
    <citation type="submission" date="2025-09" db="UniProtKB">
        <authorList>
            <consortium name="Ensembl"/>
        </authorList>
    </citation>
    <scope>IDENTIFICATION</scope>
</reference>
<dbReference type="InterPro" id="IPR017998">
    <property type="entry name" value="Chaperone_TCP-1"/>
</dbReference>
<evidence type="ECO:0000256" key="8">
    <source>
        <dbReference type="ARBA" id="ARBA00029602"/>
    </source>
</evidence>
<dbReference type="Pfam" id="PF00118">
    <property type="entry name" value="Cpn60_TCP1"/>
    <property type="match status" value="1"/>
</dbReference>
<comment type="subunit">
    <text evidence="9">Component of the chaperonin-containing T-complex (TRiC), a hexadecamer composed of two identical back-to-back stacked rings enclosing a protein folding chamber. Each ring is made up of eight different subunits: TCP1/CCT1, CCT2, CCT3, CCT4, CCT5, CCT6A/CCT6, CCT7, CCT8. Interacts with PACRG. Interacts with DNAAF4. Interacts with synaptic plasticity regulator PANTS.</text>
</comment>
<dbReference type="NCBIfam" id="TIGR02346">
    <property type="entry name" value="chap_CCT_theta"/>
    <property type="match status" value="1"/>
</dbReference>
<dbReference type="PRINTS" id="PR00304">
    <property type="entry name" value="TCOMPLEXTCP1"/>
</dbReference>
<evidence type="ECO:0000313" key="13">
    <source>
        <dbReference type="Proteomes" id="UP000694398"/>
    </source>
</evidence>
<dbReference type="Gene3D" id="3.30.260.10">
    <property type="entry name" value="TCP-1-like chaperonin intermediate domain"/>
    <property type="match status" value="1"/>
</dbReference>
<dbReference type="GO" id="GO:0051082">
    <property type="term" value="F:unfolded protein binding"/>
    <property type="evidence" value="ECO:0007669"/>
    <property type="project" value="InterPro"/>
</dbReference>
<proteinExistence type="inferred from homology"/>
<dbReference type="GeneTree" id="ENSGT00550000074783"/>
<protein>
    <recommendedName>
        <fullName evidence="3">T-complex protein 1 subunit theta</fullName>
    </recommendedName>
    <alternativeName>
        <fullName evidence="8">CCT-theta</fullName>
    </alternativeName>
</protein>
<keyword evidence="13" id="KW-1185">Reference proteome</keyword>
<dbReference type="PANTHER" id="PTHR11353">
    <property type="entry name" value="CHAPERONIN"/>
    <property type="match status" value="1"/>
</dbReference>
<dbReference type="InterPro" id="IPR002423">
    <property type="entry name" value="Cpn60/GroEL/TCP-1"/>
</dbReference>
<dbReference type="FunFam" id="3.50.7.10:FF:000008">
    <property type="entry name" value="T-complex protein 1 subunit theta"/>
    <property type="match status" value="1"/>
</dbReference>
<evidence type="ECO:0000256" key="7">
    <source>
        <dbReference type="ARBA" id="ARBA00023186"/>
    </source>
</evidence>
<dbReference type="PROSITE" id="PS00750">
    <property type="entry name" value="TCP1_1"/>
    <property type="match status" value="1"/>
</dbReference>
<accession>A0A8C2UW31</accession>
<dbReference type="InterPro" id="IPR027410">
    <property type="entry name" value="TCP-1-like_intermed_sf"/>
</dbReference>
<dbReference type="PROSITE" id="PS00751">
    <property type="entry name" value="TCP1_2"/>
    <property type="match status" value="1"/>
</dbReference>
<evidence type="ECO:0000313" key="12">
    <source>
        <dbReference type="Ensembl" id="ENSCLAP00000006237.1"/>
    </source>
</evidence>
<dbReference type="InterPro" id="IPR012721">
    <property type="entry name" value="Chap_CCT_theta"/>
</dbReference>
<sequence>MALHVPKAPGFAQMLKEGAKHFSGLEEAVFRNIQACKELAQTTRTAYGPNGMNKMVINHLEKLFVTNDAATILRELEVQHPAAKMIVMASHMQEQEVGDGTNFVLVFAGALVELAEELLRIGLSVSEAVSIFPDSGHFNVDNIRVCKILGSGVFSSSVLHGMVFKKETEGDITSVKDAKIAVYSCPFDGMITETKGTVLIKTAEELMNFSKGEENLMDAQVKAIADTGANVIVTGGKVADMALHYANKYNIMLVRLNSKWDLRRLCKTVGATALPRLTPPVLEEMGHCDSVYLSEVGDTQVVVFKHEKEDGAISTIVLRGSTDNLMDDIERAVDDGVNTFKVLTRDKRLVPGGGATEIELAKQITSYGETCPGLEQYAIKKFAEAFEAIPRALAENSGVKANEVISKLYAVHQEGNKNVGLDIEAEVPAVKDMLEAGVLDTYLGKYWAIKLATNAAVTVLRVDQIIMAKPAGGPKPPSGKKDWDDDQHD</sequence>
<dbReference type="Proteomes" id="UP000694398">
    <property type="component" value="Unassembled WGS sequence"/>
</dbReference>
<keyword evidence="5 10" id="KW-0547">Nucleotide-binding</keyword>
<dbReference type="PROSITE" id="PS00995">
    <property type="entry name" value="TCP1_3"/>
    <property type="match status" value="1"/>
</dbReference>
<evidence type="ECO:0000256" key="9">
    <source>
        <dbReference type="ARBA" id="ARBA00093509"/>
    </source>
</evidence>
<evidence type="ECO:0000256" key="10">
    <source>
        <dbReference type="RuleBase" id="RU004187"/>
    </source>
</evidence>
<evidence type="ECO:0000256" key="11">
    <source>
        <dbReference type="SAM" id="MobiDB-lite"/>
    </source>
</evidence>
<reference evidence="12" key="1">
    <citation type="submission" date="2025-08" db="UniProtKB">
        <authorList>
            <consortium name="Ensembl"/>
        </authorList>
    </citation>
    <scope>IDENTIFICATION</scope>
</reference>
<keyword evidence="6 10" id="KW-0067">ATP-binding</keyword>
<dbReference type="AlphaFoldDB" id="A0A8C2UW31"/>